<organism evidence="5 6">
    <name type="scientific">Alteromonas mediterranea</name>
    <dbReference type="NCBI Taxonomy" id="314275"/>
    <lineage>
        <taxon>Bacteria</taxon>
        <taxon>Pseudomonadati</taxon>
        <taxon>Pseudomonadota</taxon>
        <taxon>Gammaproteobacteria</taxon>
        <taxon>Alteromonadales</taxon>
        <taxon>Alteromonadaceae</taxon>
        <taxon>Alteromonas/Salinimonas group</taxon>
        <taxon>Alteromonas</taxon>
    </lineage>
</organism>
<keyword evidence="2" id="KW-0949">S-adenosyl-L-methionine</keyword>
<evidence type="ECO:0000256" key="1">
    <source>
        <dbReference type="PIRSR" id="PIRSR018249-1"/>
    </source>
</evidence>
<dbReference type="Pfam" id="PF13847">
    <property type="entry name" value="Methyltransf_31"/>
    <property type="match status" value="1"/>
</dbReference>
<protein>
    <submittedName>
        <fullName evidence="5">rRNA (Guanine-N1)-methyltransferase</fullName>
    </submittedName>
</protein>
<feature type="binding site" evidence="1">
    <location>
        <position position="20"/>
    </location>
    <ligand>
        <name>Zn(2+)</name>
        <dbReference type="ChEBI" id="CHEBI:29105"/>
    </ligand>
</feature>
<reference evidence="5 6" key="1">
    <citation type="submission" date="2015-12" db="EMBL/GenBank/DDBJ databases">
        <title>Intraspecies pangenome expansion in the marine bacterium Alteromonas.</title>
        <authorList>
            <person name="Lopez-Perez M."/>
            <person name="Rodriguez-Valera F."/>
        </authorList>
    </citation>
    <scope>NUCLEOTIDE SEQUENCE [LARGE SCALE GENOMIC DNA]</scope>
    <source>
        <strain evidence="5 6">UM8</strain>
    </source>
</reference>
<feature type="binding site" evidence="1">
    <location>
        <position position="7"/>
    </location>
    <ligand>
        <name>Zn(2+)</name>
        <dbReference type="ChEBI" id="CHEBI:29105"/>
    </ligand>
</feature>
<feature type="binding site" evidence="1">
    <location>
        <position position="4"/>
    </location>
    <ligand>
        <name>Zn(2+)</name>
        <dbReference type="ChEBI" id="CHEBI:29105"/>
    </ligand>
</feature>
<dbReference type="InterPro" id="IPR048647">
    <property type="entry name" value="RlmA_N"/>
</dbReference>
<feature type="binding site" evidence="2">
    <location>
        <position position="200"/>
    </location>
    <ligand>
        <name>S-adenosyl-L-methionine</name>
        <dbReference type="ChEBI" id="CHEBI:59789"/>
    </ligand>
</feature>
<dbReference type="Pfam" id="PF21302">
    <property type="entry name" value="Zn_ribbon_RlmA"/>
    <property type="match status" value="1"/>
</dbReference>
<keyword evidence="1" id="KW-0479">Metal-binding</keyword>
<dbReference type="Gene3D" id="3.40.50.150">
    <property type="entry name" value="Vaccinia Virus protein VP39"/>
    <property type="match status" value="1"/>
</dbReference>
<dbReference type="AlphaFoldDB" id="A0AAC8XJQ7"/>
<dbReference type="GO" id="GO:0008168">
    <property type="term" value="F:methyltransferase activity"/>
    <property type="evidence" value="ECO:0007669"/>
    <property type="project" value="InterPro"/>
</dbReference>
<dbReference type="Proteomes" id="UP000061468">
    <property type="component" value="Chromosome"/>
</dbReference>
<dbReference type="InterPro" id="IPR029063">
    <property type="entry name" value="SAM-dependent_MTases_sf"/>
</dbReference>
<evidence type="ECO:0000259" key="3">
    <source>
        <dbReference type="Pfam" id="PF13847"/>
    </source>
</evidence>
<evidence type="ECO:0000313" key="6">
    <source>
        <dbReference type="Proteomes" id="UP000061468"/>
    </source>
</evidence>
<dbReference type="PIRSF" id="PIRSF018249">
    <property type="entry name" value="MyrA_prd"/>
    <property type="match status" value="1"/>
</dbReference>
<feature type="binding site" evidence="2">
    <location>
        <position position="66"/>
    </location>
    <ligand>
        <name>S-adenosyl-L-methionine</name>
        <dbReference type="ChEBI" id="CHEBI:59789"/>
    </ligand>
</feature>
<evidence type="ECO:0000256" key="2">
    <source>
        <dbReference type="PIRSR" id="PIRSR018249-2"/>
    </source>
</evidence>
<sequence>MWHCPLCKAPISLIASPIRCQNSHSFDKAKSGYVNLLPVQFKKSKAPGDDKEMVKARREFHQLNAYGPLKEKMVSLLQRSLKDLYAGQPTVNGQGEHGCINIFDAGCGEGSYLDAITQGLSVHGFDVQGAGSDIAKVAVELAAKAFKQAQFVVASSFELPLETGSQDVMLQVFAPGSDKEYFRVLKDNGLLLTVDPAQKHLFELKQQVYANPRPHELNDSVKEGFSRIENETFSFPIAFESREHALALIKMTPFYWKLPKGKIDEIVEALKSVTADFHIQLWKKHSDAEA</sequence>
<keyword evidence="1" id="KW-0862">Zinc</keyword>
<name>A0AAC8XJQ7_9ALTE</name>
<feature type="domain" description="Methyltransferase" evidence="3">
    <location>
        <begin position="101"/>
        <end position="213"/>
    </location>
</feature>
<dbReference type="RefSeq" id="WP_015067232.1">
    <property type="nucleotide sequence ID" value="NZ_CAXGIV010000012.1"/>
</dbReference>
<dbReference type="InterPro" id="IPR016718">
    <property type="entry name" value="rRNA_m1G-MeTrfase_A_prd"/>
</dbReference>
<gene>
    <name evidence="5" type="ORF">AV942_10305</name>
</gene>
<proteinExistence type="predicted"/>
<feature type="domain" description="23S rRNA (guanine(745)-N(1))-methyltransferase N-terminal" evidence="4">
    <location>
        <begin position="3"/>
        <end position="45"/>
    </location>
</feature>
<accession>A0AAC8XJQ7</accession>
<evidence type="ECO:0000259" key="4">
    <source>
        <dbReference type="Pfam" id="PF21302"/>
    </source>
</evidence>
<dbReference type="GO" id="GO:0046872">
    <property type="term" value="F:metal ion binding"/>
    <property type="evidence" value="ECO:0007669"/>
    <property type="project" value="UniProtKB-KW"/>
</dbReference>
<evidence type="ECO:0000313" key="5">
    <source>
        <dbReference type="EMBL" id="AMJ78650.1"/>
    </source>
</evidence>
<dbReference type="EMBL" id="CP013928">
    <property type="protein sequence ID" value="AMJ78650.1"/>
    <property type="molecule type" value="Genomic_DNA"/>
</dbReference>
<dbReference type="SUPFAM" id="SSF53335">
    <property type="entry name" value="S-adenosyl-L-methionine-dependent methyltransferases"/>
    <property type="match status" value="1"/>
</dbReference>
<feature type="binding site" evidence="1">
    <location>
        <position position="24"/>
    </location>
    <ligand>
        <name>Zn(2+)</name>
        <dbReference type="ChEBI" id="CHEBI:29105"/>
    </ligand>
</feature>
<dbReference type="InterPro" id="IPR025714">
    <property type="entry name" value="Methyltranfer_dom"/>
</dbReference>
<feature type="binding site" evidence="2">
    <location>
        <begin position="109"/>
        <end position="110"/>
    </location>
    <ligand>
        <name>S-adenosyl-L-methionine</name>
        <dbReference type="ChEBI" id="CHEBI:59789"/>
    </ligand>
</feature>